<evidence type="ECO:0000256" key="8">
    <source>
        <dbReference type="ARBA" id="ARBA00049348"/>
    </source>
</evidence>
<evidence type="ECO:0000256" key="9">
    <source>
        <dbReference type="HAMAP-Rule" id="MF_00772"/>
    </source>
</evidence>
<proteinExistence type="inferred from homology"/>
<dbReference type="SUPFAM" id="SSF53155">
    <property type="entry name" value="Methylated DNA-protein cysteine methyltransferase domain"/>
    <property type="match status" value="1"/>
</dbReference>
<accession>A0A495ID11</accession>
<feature type="active site" description="Nucleophile; methyl group acceptor" evidence="9">
    <location>
        <position position="139"/>
    </location>
</feature>
<dbReference type="InterPro" id="IPR036631">
    <property type="entry name" value="MGMT_N_sf"/>
</dbReference>
<comment type="miscellaneous">
    <text evidence="9">This enzyme catalyzes only one turnover and therefore is not strictly catalytic. According to one definition, an enzyme is a biocatalyst that acts repeatedly and over many reaction cycles.</text>
</comment>
<dbReference type="PANTHER" id="PTHR10815">
    <property type="entry name" value="METHYLATED-DNA--PROTEIN-CYSTEINE METHYLTRANSFERASE"/>
    <property type="match status" value="1"/>
</dbReference>
<gene>
    <name evidence="12" type="ORF">C8E83_0906</name>
</gene>
<keyword evidence="3 9" id="KW-0963">Cytoplasm</keyword>
<dbReference type="InterPro" id="IPR023546">
    <property type="entry name" value="MGMT"/>
</dbReference>
<evidence type="ECO:0000256" key="3">
    <source>
        <dbReference type="ARBA" id="ARBA00022490"/>
    </source>
</evidence>
<dbReference type="AlphaFoldDB" id="A0A495ID11"/>
<evidence type="ECO:0000259" key="11">
    <source>
        <dbReference type="Pfam" id="PF02870"/>
    </source>
</evidence>
<dbReference type="EC" id="2.1.1.63" evidence="9"/>
<reference evidence="12 13" key="1">
    <citation type="submission" date="2018-10" db="EMBL/GenBank/DDBJ databases">
        <title>Sequencing the genomes of 1000 actinobacteria strains.</title>
        <authorList>
            <person name="Klenk H.-P."/>
        </authorList>
    </citation>
    <scope>NUCLEOTIDE SEQUENCE [LARGE SCALE GENOMIC DNA]</scope>
    <source>
        <strain evidence="12 13">DSM 17894</strain>
    </source>
</reference>
<keyword evidence="5 9" id="KW-0808">Transferase</keyword>
<evidence type="ECO:0000256" key="6">
    <source>
        <dbReference type="ARBA" id="ARBA00022763"/>
    </source>
</evidence>
<comment type="function">
    <text evidence="9">Involved in the cellular defense against the biological effects of O6-methylguanine (O6-MeG) and O4-methylthymine (O4-MeT) in DNA. Repairs the methylated nucleobase in DNA by stoichiometrically transferring the methyl group to a cysteine residue in the enzyme. This is a suicide reaction: the enzyme is irreversibly inactivated.</text>
</comment>
<dbReference type="Gene3D" id="1.10.10.10">
    <property type="entry name" value="Winged helix-like DNA-binding domain superfamily/Winged helix DNA-binding domain"/>
    <property type="match status" value="1"/>
</dbReference>
<evidence type="ECO:0000313" key="12">
    <source>
        <dbReference type="EMBL" id="RKR73809.1"/>
    </source>
</evidence>
<comment type="similarity">
    <text evidence="2 9">Belongs to the MGMT family.</text>
</comment>
<name>A0A495ID11_9MICO</name>
<evidence type="ECO:0000256" key="4">
    <source>
        <dbReference type="ARBA" id="ARBA00022603"/>
    </source>
</evidence>
<comment type="catalytic activity">
    <reaction evidence="1 9">
        <text>a 4-O-methyl-thymidine in DNA + L-cysteinyl-[protein] = a thymidine in DNA + S-methyl-L-cysteinyl-[protein]</text>
        <dbReference type="Rhea" id="RHEA:53428"/>
        <dbReference type="Rhea" id="RHEA-COMP:10131"/>
        <dbReference type="Rhea" id="RHEA-COMP:10132"/>
        <dbReference type="Rhea" id="RHEA-COMP:13555"/>
        <dbReference type="Rhea" id="RHEA-COMP:13556"/>
        <dbReference type="ChEBI" id="CHEBI:29950"/>
        <dbReference type="ChEBI" id="CHEBI:82612"/>
        <dbReference type="ChEBI" id="CHEBI:137386"/>
        <dbReference type="ChEBI" id="CHEBI:137387"/>
        <dbReference type="EC" id="2.1.1.63"/>
    </reaction>
</comment>
<dbReference type="FunFam" id="1.10.10.10:FF:000214">
    <property type="entry name" value="Methylated-DNA--protein-cysteine methyltransferase"/>
    <property type="match status" value="1"/>
</dbReference>
<feature type="domain" description="Methylated-DNA-[protein]-cysteine S-methyltransferase DNA binding" evidence="10">
    <location>
        <begin position="88"/>
        <end position="170"/>
    </location>
</feature>
<sequence length="174" mass="18935">MTTATHPRTAVSVARHDSPIGVLTIHARGPAISRLDIEADENPALPPCADELSWQPTPLLDEARRQLDDYFARRRFGFTLPLDSYGTDFQEEVWNALTDVPWGTATSYGELAERTGRPLGARAVGGAIRANPVALLVPCHRVLGAGARLTGYTPGRGVPTKRWLLEHEGIDFVG</sequence>
<evidence type="ECO:0000313" key="13">
    <source>
        <dbReference type="Proteomes" id="UP000280008"/>
    </source>
</evidence>
<dbReference type="PANTHER" id="PTHR10815:SF5">
    <property type="entry name" value="METHYLATED-DNA--PROTEIN-CYSTEINE METHYLTRANSFERASE"/>
    <property type="match status" value="1"/>
</dbReference>
<dbReference type="GO" id="GO:0003908">
    <property type="term" value="F:methylated-DNA-[protein]-cysteine S-methyltransferase activity"/>
    <property type="evidence" value="ECO:0007669"/>
    <property type="project" value="UniProtKB-UniRule"/>
</dbReference>
<dbReference type="InterPro" id="IPR014048">
    <property type="entry name" value="MethylDNA_cys_MeTrfase_DNA-bd"/>
</dbReference>
<dbReference type="CDD" id="cd06445">
    <property type="entry name" value="ATase"/>
    <property type="match status" value="1"/>
</dbReference>
<comment type="catalytic activity">
    <reaction evidence="8 9">
        <text>a 6-O-methyl-2'-deoxyguanosine in DNA + L-cysteinyl-[protein] = S-methyl-L-cysteinyl-[protein] + a 2'-deoxyguanosine in DNA</text>
        <dbReference type="Rhea" id="RHEA:24000"/>
        <dbReference type="Rhea" id="RHEA-COMP:10131"/>
        <dbReference type="Rhea" id="RHEA-COMP:10132"/>
        <dbReference type="Rhea" id="RHEA-COMP:11367"/>
        <dbReference type="Rhea" id="RHEA-COMP:11368"/>
        <dbReference type="ChEBI" id="CHEBI:29950"/>
        <dbReference type="ChEBI" id="CHEBI:82612"/>
        <dbReference type="ChEBI" id="CHEBI:85445"/>
        <dbReference type="ChEBI" id="CHEBI:85448"/>
        <dbReference type="EC" id="2.1.1.63"/>
    </reaction>
</comment>
<dbReference type="EMBL" id="RBKS01000001">
    <property type="protein sequence ID" value="RKR73809.1"/>
    <property type="molecule type" value="Genomic_DNA"/>
</dbReference>
<evidence type="ECO:0000259" key="10">
    <source>
        <dbReference type="Pfam" id="PF01035"/>
    </source>
</evidence>
<comment type="subcellular location">
    <subcellularLocation>
        <location evidence="9">Cytoplasm</location>
    </subcellularLocation>
</comment>
<dbReference type="InterPro" id="IPR036217">
    <property type="entry name" value="MethylDNA_cys_MeTrfase_DNAb"/>
</dbReference>
<dbReference type="GO" id="GO:0005737">
    <property type="term" value="C:cytoplasm"/>
    <property type="evidence" value="ECO:0007669"/>
    <property type="project" value="UniProtKB-SubCell"/>
</dbReference>
<dbReference type="SUPFAM" id="SSF46767">
    <property type="entry name" value="Methylated DNA-protein cysteine methyltransferase, C-terminal domain"/>
    <property type="match status" value="1"/>
</dbReference>
<protein>
    <recommendedName>
        <fullName evidence="9">Methylated-DNA--protein-cysteine methyltransferase</fullName>
        <ecNumber evidence="9">2.1.1.63</ecNumber>
    </recommendedName>
    <alternativeName>
        <fullName evidence="9">6-O-methylguanine-DNA methyltransferase</fullName>
        <shortName evidence="9">MGMT</shortName>
    </alternativeName>
    <alternativeName>
        <fullName evidence="9">O-6-methylguanine-DNA-alkyltransferase</fullName>
    </alternativeName>
</protein>
<dbReference type="InterPro" id="IPR001497">
    <property type="entry name" value="MethylDNA_cys_MeTrfase_AS"/>
</dbReference>
<dbReference type="PROSITE" id="PS00374">
    <property type="entry name" value="MGMT"/>
    <property type="match status" value="1"/>
</dbReference>
<feature type="domain" description="Methylguanine DNA methyltransferase ribonuclease-like" evidence="11">
    <location>
        <begin position="17"/>
        <end position="83"/>
    </location>
</feature>
<dbReference type="OrthoDB" id="9802228at2"/>
<dbReference type="HAMAP" id="MF_00772">
    <property type="entry name" value="OGT"/>
    <property type="match status" value="1"/>
</dbReference>
<dbReference type="Pfam" id="PF01035">
    <property type="entry name" value="DNA_binding_1"/>
    <property type="match status" value="1"/>
</dbReference>
<keyword evidence="6 9" id="KW-0227">DNA damage</keyword>
<evidence type="ECO:0000256" key="2">
    <source>
        <dbReference type="ARBA" id="ARBA00008711"/>
    </source>
</evidence>
<dbReference type="Gene3D" id="3.30.160.70">
    <property type="entry name" value="Methylated DNA-protein cysteine methyltransferase domain"/>
    <property type="match status" value="1"/>
</dbReference>
<keyword evidence="4 9" id="KW-0489">Methyltransferase</keyword>
<dbReference type="NCBIfam" id="TIGR00589">
    <property type="entry name" value="ogt"/>
    <property type="match status" value="1"/>
</dbReference>
<keyword evidence="7 9" id="KW-0234">DNA repair</keyword>
<keyword evidence="13" id="KW-1185">Reference proteome</keyword>
<dbReference type="RefSeq" id="WP_121368632.1">
    <property type="nucleotide sequence ID" value="NZ_RBKS01000001.1"/>
</dbReference>
<dbReference type="Proteomes" id="UP000280008">
    <property type="component" value="Unassembled WGS sequence"/>
</dbReference>
<dbReference type="InterPro" id="IPR008332">
    <property type="entry name" value="MethylG_MeTrfase_N"/>
</dbReference>
<evidence type="ECO:0000256" key="1">
    <source>
        <dbReference type="ARBA" id="ARBA00001286"/>
    </source>
</evidence>
<dbReference type="GO" id="GO:0006307">
    <property type="term" value="P:DNA alkylation repair"/>
    <property type="evidence" value="ECO:0007669"/>
    <property type="project" value="UniProtKB-UniRule"/>
</dbReference>
<evidence type="ECO:0000256" key="7">
    <source>
        <dbReference type="ARBA" id="ARBA00023204"/>
    </source>
</evidence>
<comment type="caution">
    <text evidence="12">The sequence shown here is derived from an EMBL/GenBank/DDBJ whole genome shotgun (WGS) entry which is preliminary data.</text>
</comment>
<dbReference type="InterPro" id="IPR036388">
    <property type="entry name" value="WH-like_DNA-bd_sf"/>
</dbReference>
<evidence type="ECO:0000256" key="5">
    <source>
        <dbReference type="ARBA" id="ARBA00022679"/>
    </source>
</evidence>
<dbReference type="Pfam" id="PF02870">
    <property type="entry name" value="Methyltransf_1N"/>
    <property type="match status" value="1"/>
</dbReference>
<organism evidence="12 13">
    <name type="scientific">Frondihabitans australicus</name>
    <dbReference type="NCBI Taxonomy" id="386892"/>
    <lineage>
        <taxon>Bacteria</taxon>
        <taxon>Bacillati</taxon>
        <taxon>Actinomycetota</taxon>
        <taxon>Actinomycetes</taxon>
        <taxon>Micrococcales</taxon>
        <taxon>Microbacteriaceae</taxon>
        <taxon>Frondihabitans</taxon>
    </lineage>
</organism>
<dbReference type="GO" id="GO:0032259">
    <property type="term" value="P:methylation"/>
    <property type="evidence" value="ECO:0007669"/>
    <property type="project" value="UniProtKB-KW"/>
</dbReference>